<feature type="transmembrane region" description="Helical" evidence="7">
    <location>
        <begin position="43"/>
        <end position="64"/>
    </location>
</feature>
<name>A0A225C925_9MICO</name>
<comment type="caution">
    <text evidence="10">The sequence shown here is derived from an EMBL/GenBank/DDBJ whole genome shotgun (WGS) entry which is preliminary data.</text>
</comment>
<keyword evidence="3" id="KW-1003">Cell membrane</keyword>
<proteinExistence type="inferred from homology"/>
<feature type="region of interest" description="Disordered" evidence="8">
    <location>
        <begin position="1"/>
        <end position="33"/>
    </location>
</feature>
<dbReference type="InterPro" id="IPR035906">
    <property type="entry name" value="MetI-like_sf"/>
</dbReference>
<feature type="transmembrane region" description="Helical" evidence="7">
    <location>
        <begin position="300"/>
        <end position="322"/>
    </location>
</feature>
<evidence type="ECO:0000256" key="7">
    <source>
        <dbReference type="RuleBase" id="RU363032"/>
    </source>
</evidence>
<comment type="similarity">
    <text evidence="7">Belongs to the binding-protein-dependent transport system permease family.</text>
</comment>
<keyword evidence="2 7" id="KW-0813">Transport</keyword>
<dbReference type="PANTHER" id="PTHR30193">
    <property type="entry name" value="ABC TRANSPORTER PERMEASE PROTEIN"/>
    <property type="match status" value="1"/>
</dbReference>
<evidence type="ECO:0000256" key="3">
    <source>
        <dbReference type="ARBA" id="ARBA00022475"/>
    </source>
</evidence>
<feature type="transmembrane region" description="Helical" evidence="7">
    <location>
        <begin position="104"/>
        <end position="125"/>
    </location>
</feature>
<dbReference type="Proteomes" id="UP000215316">
    <property type="component" value="Unassembled WGS sequence"/>
</dbReference>
<dbReference type="PROSITE" id="PS50928">
    <property type="entry name" value="ABC_TM1"/>
    <property type="match status" value="1"/>
</dbReference>
<feature type="transmembrane region" description="Helical" evidence="7">
    <location>
        <begin position="137"/>
        <end position="158"/>
    </location>
</feature>
<evidence type="ECO:0000259" key="9">
    <source>
        <dbReference type="PROSITE" id="PS50928"/>
    </source>
</evidence>
<dbReference type="EMBL" id="MZMQ01000001">
    <property type="protein sequence ID" value="OQJ62230.1"/>
    <property type="molecule type" value="Genomic_DNA"/>
</dbReference>
<protein>
    <submittedName>
        <fullName evidence="10">Cytochrome C biogenesis protein</fullName>
    </submittedName>
</protein>
<keyword evidence="11" id="KW-1185">Reference proteome</keyword>
<evidence type="ECO:0000256" key="1">
    <source>
        <dbReference type="ARBA" id="ARBA00004651"/>
    </source>
</evidence>
<dbReference type="CDD" id="cd06261">
    <property type="entry name" value="TM_PBP2"/>
    <property type="match status" value="1"/>
</dbReference>
<comment type="subcellular location">
    <subcellularLocation>
        <location evidence="1 7">Cell membrane</location>
        <topology evidence="1 7">Multi-pass membrane protein</topology>
    </subcellularLocation>
</comment>
<keyword evidence="4 7" id="KW-0812">Transmembrane</keyword>
<keyword evidence="6 7" id="KW-0472">Membrane</keyword>
<gene>
    <name evidence="10" type="ORF">B5P24_04010</name>
</gene>
<evidence type="ECO:0000256" key="8">
    <source>
        <dbReference type="SAM" id="MobiDB-lite"/>
    </source>
</evidence>
<dbReference type="AlphaFoldDB" id="A0A225C925"/>
<evidence type="ECO:0000256" key="6">
    <source>
        <dbReference type="ARBA" id="ARBA00023136"/>
    </source>
</evidence>
<dbReference type="InterPro" id="IPR000515">
    <property type="entry name" value="MetI-like"/>
</dbReference>
<feature type="transmembrane region" description="Helical" evidence="7">
    <location>
        <begin position="239"/>
        <end position="259"/>
    </location>
</feature>
<dbReference type="Gene3D" id="1.10.3720.10">
    <property type="entry name" value="MetI-like"/>
    <property type="match status" value="1"/>
</dbReference>
<evidence type="ECO:0000256" key="5">
    <source>
        <dbReference type="ARBA" id="ARBA00022989"/>
    </source>
</evidence>
<dbReference type="OrthoDB" id="4319190at2"/>
<dbReference type="Pfam" id="PF00528">
    <property type="entry name" value="BPD_transp_1"/>
    <property type="match status" value="1"/>
</dbReference>
<evidence type="ECO:0000256" key="4">
    <source>
        <dbReference type="ARBA" id="ARBA00022692"/>
    </source>
</evidence>
<reference evidence="10" key="1">
    <citation type="submission" date="2017-08" db="EMBL/GenBank/DDBJ databases">
        <title>Genomes of multiple Clavibacter strains from different subspecies.</title>
        <authorList>
            <person name="Yuan X.-K."/>
            <person name="Li X.-S."/>
            <person name="Nie J."/>
            <person name="De Boer S.H."/>
        </authorList>
    </citation>
    <scope>NUCLEOTIDE SEQUENCE [LARGE SCALE GENOMIC DNA]</scope>
    <source>
        <strain evidence="10">ATCC 33566</strain>
    </source>
</reference>
<dbReference type="SUPFAM" id="SSF161098">
    <property type="entry name" value="MetI-like"/>
    <property type="match status" value="1"/>
</dbReference>
<evidence type="ECO:0000256" key="2">
    <source>
        <dbReference type="ARBA" id="ARBA00022448"/>
    </source>
</evidence>
<dbReference type="PANTHER" id="PTHR30193:SF37">
    <property type="entry name" value="INNER MEMBRANE ABC TRANSPORTER PERMEASE PROTEIN YCJO"/>
    <property type="match status" value="1"/>
</dbReference>
<keyword evidence="5 7" id="KW-1133">Transmembrane helix</keyword>
<evidence type="ECO:0000313" key="11">
    <source>
        <dbReference type="Proteomes" id="UP000215316"/>
    </source>
</evidence>
<dbReference type="RefSeq" id="WP_094126613.1">
    <property type="nucleotide sequence ID" value="NZ_CP040788.1"/>
</dbReference>
<dbReference type="GO" id="GO:0005886">
    <property type="term" value="C:plasma membrane"/>
    <property type="evidence" value="ECO:0007669"/>
    <property type="project" value="UniProtKB-SubCell"/>
</dbReference>
<sequence>MIPSVVRPGGRPPAPTRAGAGAPGPARSRGAAGTRGLRRTWPYYVAIAPFFLLFLVFGLFPALYSLVLSFQDWNGLGTAKWVGLANFQALAADGTFWLSIKNTLVIFALSTFPMMAIAVVVAAMLNSAKRLSTFYKISYFVPNVTSVVAMAVLFGSIFGDSFGLVNAGLRAIGLDGVAWLSTPWAIQVTIAILITYQWTGYNAIIFLAGMQAIGTEVYEAAKLDGAGAIRTFWSVTLPLLRPTILFVLVVSTITGLQSFTEAQVLTASSSTTNPNSGGAGQAGLTTVLYFYQQAFNYNRFGYGAAIAWGVFLLVVIFSIISFRLGSEKKEKVVRAPGTRKGERA</sequence>
<dbReference type="GO" id="GO:0055085">
    <property type="term" value="P:transmembrane transport"/>
    <property type="evidence" value="ECO:0007669"/>
    <property type="project" value="InterPro"/>
</dbReference>
<feature type="transmembrane region" description="Helical" evidence="7">
    <location>
        <begin position="178"/>
        <end position="196"/>
    </location>
</feature>
<accession>A0A225C925</accession>
<dbReference type="InterPro" id="IPR051393">
    <property type="entry name" value="ABC_transporter_permease"/>
</dbReference>
<organism evidence="10 11">
    <name type="scientific">Clavibacter tessellarius</name>
    <dbReference type="NCBI Taxonomy" id="31965"/>
    <lineage>
        <taxon>Bacteria</taxon>
        <taxon>Bacillati</taxon>
        <taxon>Actinomycetota</taxon>
        <taxon>Actinomycetes</taxon>
        <taxon>Micrococcales</taxon>
        <taxon>Microbacteriaceae</taxon>
        <taxon>Clavibacter</taxon>
    </lineage>
</organism>
<evidence type="ECO:0000313" key="10">
    <source>
        <dbReference type="EMBL" id="OQJ62230.1"/>
    </source>
</evidence>
<feature type="domain" description="ABC transmembrane type-1" evidence="9">
    <location>
        <begin position="100"/>
        <end position="321"/>
    </location>
</feature>
<feature type="compositionally biased region" description="Low complexity" evidence="8">
    <location>
        <begin position="16"/>
        <end position="33"/>
    </location>
</feature>